<dbReference type="EMBL" id="CP068108">
    <property type="protein sequence ID" value="QQT98959.1"/>
    <property type="molecule type" value="Genomic_DNA"/>
</dbReference>
<evidence type="ECO:0000313" key="2">
    <source>
        <dbReference type="Proteomes" id="UP000596202"/>
    </source>
</evidence>
<evidence type="ECO:0000313" key="1">
    <source>
        <dbReference type="EMBL" id="QQT98959.1"/>
    </source>
</evidence>
<protein>
    <submittedName>
        <fullName evidence="1">Sporulation protein</fullName>
    </submittedName>
</protein>
<dbReference type="AlphaFoldDB" id="A0A9Q6ZCV4"/>
<sequence length="237" mass="27493">MLFLTQITMYLIDLVYRTVLTIANSDIRGNVKPTDARLLINTTIEEIYESYFYELNRMVNRQNKGLIGNGLENIPDLIRDKINYYIESKEVIVSDDKFNLPSDLRYLDSVFVNQCEVEMVKNAKEFQVVKRLANTSYPIGYKNSVNSIVLYPIGYDKAEITYLRKPKIPNWTFYVVNGAEIFNPDAADFQELDIHPSEVSNVIIKTLQKVGINLKEQDLQQVMTQQQNIEFNQEIQS</sequence>
<accession>A0A9Q6ZCV4</accession>
<dbReference type="Proteomes" id="UP000596202">
    <property type="component" value="Chromosome"/>
</dbReference>
<organism evidence="1 2">
    <name type="scientific">Myroides odoratus</name>
    <name type="common">Flavobacterium odoratum</name>
    <dbReference type="NCBI Taxonomy" id="256"/>
    <lineage>
        <taxon>Bacteria</taxon>
        <taxon>Pseudomonadati</taxon>
        <taxon>Bacteroidota</taxon>
        <taxon>Flavobacteriia</taxon>
        <taxon>Flavobacteriales</taxon>
        <taxon>Flavobacteriaceae</taxon>
        <taxon>Myroides</taxon>
    </lineage>
</organism>
<proteinExistence type="predicted"/>
<gene>
    <name evidence="1" type="ORF">I6I88_12130</name>
</gene>
<reference evidence="1 2" key="1">
    <citation type="submission" date="2021-01" db="EMBL/GenBank/DDBJ databases">
        <title>FDA dAtabase for Regulatory Grade micrObial Sequences (FDA-ARGOS): Supporting development and validation of Infectious Disease Dx tests.</title>
        <authorList>
            <person name="Sproer C."/>
            <person name="Gronow S."/>
            <person name="Severitt S."/>
            <person name="Schroder I."/>
            <person name="Tallon L."/>
            <person name="Sadzewicz L."/>
            <person name="Zhao X."/>
            <person name="Boylan J."/>
            <person name="Ott S."/>
            <person name="Bowen H."/>
            <person name="Vavikolanu K."/>
            <person name="Mehta A."/>
            <person name="Aluvathingal J."/>
            <person name="Nadendla S."/>
            <person name="Lowell S."/>
            <person name="Myers T."/>
            <person name="Yan Y."/>
            <person name="Sichtig H."/>
        </authorList>
    </citation>
    <scope>NUCLEOTIDE SEQUENCE [LARGE SCALE GENOMIC DNA]</scope>
    <source>
        <strain evidence="1 2">FDAARGOS_1131</strain>
    </source>
</reference>
<dbReference type="OrthoDB" id="1453576at2"/>
<name>A0A9Q6ZCV4_MYROD</name>